<feature type="domain" description="Plasmid pRiA4b Orf3-like" evidence="1">
    <location>
        <begin position="23"/>
        <end position="190"/>
    </location>
</feature>
<dbReference type="InterPro" id="IPR012912">
    <property type="entry name" value="Plasmid_pRiA4b_Orf3-like"/>
</dbReference>
<dbReference type="EMBL" id="JASVEJ010000040">
    <property type="protein sequence ID" value="MDL5057879.1"/>
    <property type="molecule type" value="Genomic_DNA"/>
</dbReference>
<dbReference type="SUPFAM" id="SSF159941">
    <property type="entry name" value="MM3350-like"/>
    <property type="match status" value="1"/>
</dbReference>
<evidence type="ECO:0000313" key="2">
    <source>
        <dbReference type="EMBL" id="MDL5057879.1"/>
    </source>
</evidence>
<gene>
    <name evidence="2" type="ORF">QQ055_10505</name>
</gene>
<evidence type="ECO:0000313" key="3">
    <source>
        <dbReference type="Proteomes" id="UP001230986"/>
    </source>
</evidence>
<organism evidence="2 3">
    <name type="scientific">Geitlerinema calcuttense NRMC-F 0142</name>
    <dbReference type="NCBI Taxonomy" id="2922238"/>
    <lineage>
        <taxon>Bacteria</taxon>
        <taxon>Bacillati</taxon>
        <taxon>Cyanobacteriota</taxon>
        <taxon>Cyanophyceae</taxon>
        <taxon>Geitlerinematales</taxon>
        <taxon>Geitlerinemataceae</taxon>
        <taxon>Geitlerinema</taxon>
    </lineage>
</organism>
<dbReference type="Gene3D" id="3.10.290.30">
    <property type="entry name" value="MM3350-like"/>
    <property type="match status" value="1"/>
</dbReference>
<name>A0ABT7M0T3_9CYAN</name>
<evidence type="ECO:0000259" key="1">
    <source>
        <dbReference type="Pfam" id="PF07929"/>
    </source>
</evidence>
<proteinExistence type="predicted"/>
<accession>A0ABT7M0T3</accession>
<dbReference type="Proteomes" id="UP001230986">
    <property type="component" value="Unassembled WGS sequence"/>
</dbReference>
<dbReference type="Pfam" id="PF07929">
    <property type="entry name" value="PRiA4_ORF3"/>
    <property type="match status" value="1"/>
</dbReference>
<sequence length="199" mass="22735">MIARIRTPVTNAGKALRLKKTHVQINVTLEYIEPLIWRRIILPLTFTLEDLHDVIQFGMGWEDCHLHAFRIKGKSYSMINVGLDDIGMEDEAQVELSQVALRARSRFLYEYDFGDSWIHGILVEKLLADDHLPDYPVCTDGARACPPEDCGGPYGYEAILRALKAPQKSAEQAEFLEWVGDYDPEAFNLEQVNKMLKKI</sequence>
<protein>
    <submittedName>
        <fullName evidence="2">Plasmid pRiA4b ORF-3 family protein</fullName>
    </submittedName>
</protein>
<dbReference type="RefSeq" id="WP_285964356.1">
    <property type="nucleotide sequence ID" value="NZ_JASVEJ010000040.1"/>
</dbReference>
<keyword evidence="3" id="KW-1185">Reference proteome</keyword>
<dbReference type="PANTHER" id="PTHR41878:SF1">
    <property type="entry name" value="TNPR PROTEIN"/>
    <property type="match status" value="1"/>
</dbReference>
<dbReference type="PANTHER" id="PTHR41878">
    <property type="entry name" value="LEXA REPRESSOR-RELATED"/>
    <property type="match status" value="1"/>
</dbReference>
<reference evidence="2 3" key="1">
    <citation type="submission" date="2023-06" db="EMBL/GenBank/DDBJ databases">
        <title>Whole genome sequence of Oscillatoria calcuttensis NRMC-F 0142.</title>
        <authorList>
            <person name="Shakena Fathima T."/>
            <person name="Muralitharan G."/>
            <person name="Thajuddin N."/>
        </authorList>
    </citation>
    <scope>NUCLEOTIDE SEQUENCE [LARGE SCALE GENOMIC DNA]</scope>
    <source>
        <strain evidence="2 3">NRMC-F 0142</strain>
    </source>
</reference>
<dbReference type="InterPro" id="IPR024047">
    <property type="entry name" value="MM3350-like_sf"/>
</dbReference>
<comment type="caution">
    <text evidence="2">The sequence shown here is derived from an EMBL/GenBank/DDBJ whole genome shotgun (WGS) entry which is preliminary data.</text>
</comment>